<dbReference type="AlphaFoldDB" id="A0A175YKI7"/>
<evidence type="ECO:0000313" key="2">
    <source>
        <dbReference type="EMBL" id="KZM83362.1"/>
    </source>
</evidence>
<keyword evidence="1" id="KW-0812">Transmembrane</keyword>
<feature type="transmembrane region" description="Helical" evidence="1">
    <location>
        <begin position="133"/>
        <end position="152"/>
    </location>
</feature>
<proteinExistence type="predicted"/>
<feature type="transmembrane region" description="Helical" evidence="1">
    <location>
        <begin position="67"/>
        <end position="86"/>
    </location>
</feature>
<organism evidence="2">
    <name type="scientific">Daucus carota subsp. sativus</name>
    <name type="common">Carrot</name>
    <dbReference type="NCBI Taxonomy" id="79200"/>
    <lineage>
        <taxon>Eukaryota</taxon>
        <taxon>Viridiplantae</taxon>
        <taxon>Streptophyta</taxon>
        <taxon>Embryophyta</taxon>
        <taxon>Tracheophyta</taxon>
        <taxon>Spermatophyta</taxon>
        <taxon>Magnoliopsida</taxon>
        <taxon>eudicotyledons</taxon>
        <taxon>Gunneridae</taxon>
        <taxon>Pentapetalae</taxon>
        <taxon>asterids</taxon>
        <taxon>campanulids</taxon>
        <taxon>Apiales</taxon>
        <taxon>Apiaceae</taxon>
        <taxon>Apioideae</taxon>
        <taxon>Scandiceae</taxon>
        <taxon>Daucinae</taxon>
        <taxon>Daucus</taxon>
        <taxon>Daucus sect. Daucus</taxon>
    </lineage>
</organism>
<dbReference type="EMBL" id="LNRQ01000009">
    <property type="protein sequence ID" value="KZM83362.1"/>
    <property type="molecule type" value="Genomic_DNA"/>
</dbReference>
<protein>
    <submittedName>
        <fullName evidence="2">Uncharacterized protein</fullName>
    </submittedName>
</protein>
<name>A0A175YKI7_DAUCS</name>
<dbReference type="InterPro" id="IPR053258">
    <property type="entry name" value="Ca-permeable_cation_channel"/>
</dbReference>
<dbReference type="Gramene" id="KZM83362">
    <property type="protein sequence ID" value="KZM83362"/>
    <property type="gene ID" value="DCAR_030931"/>
</dbReference>
<keyword evidence="1" id="KW-1133">Transmembrane helix</keyword>
<dbReference type="PANTHER" id="PTHR34115">
    <property type="entry name" value="PROTEIN, PUTATIVE-RELATED"/>
    <property type="match status" value="1"/>
</dbReference>
<keyword evidence="1" id="KW-0472">Membrane</keyword>
<comment type="caution">
    <text evidence="2">The sequence shown here is derived from an EMBL/GenBank/DDBJ whole genome shotgun (WGS) entry which is preliminary data.</text>
</comment>
<reference evidence="2" key="1">
    <citation type="journal article" date="2016" name="Nat. Genet.">
        <title>A high-quality carrot genome assembly provides new insights into carotenoid accumulation and asterid genome evolution.</title>
        <authorList>
            <person name="Iorizzo M."/>
            <person name="Ellison S."/>
            <person name="Senalik D."/>
            <person name="Zeng P."/>
            <person name="Satapoomin P."/>
            <person name="Huang J."/>
            <person name="Bowman M."/>
            <person name="Iovene M."/>
            <person name="Sanseverino W."/>
            <person name="Cavagnaro P."/>
            <person name="Yildiz M."/>
            <person name="Macko-Podgorni A."/>
            <person name="Moranska E."/>
            <person name="Grzebelus E."/>
            <person name="Grzebelus D."/>
            <person name="Ashrafi H."/>
            <person name="Zheng Z."/>
            <person name="Cheng S."/>
            <person name="Spooner D."/>
            <person name="Van Deynze A."/>
            <person name="Simon P."/>
        </authorList>
    </citation>
    <scope>NUCLEOTIDE SEQUENCE [LARGE SCALE GENOMIC DNA]</scope>
    <source>
        <tissue evidence="2">Leaf</tissue>
    </source>
</reference>
<gene>
    <name evidence="2" type="ORF">DCAR_030931</name>
</gene>
<accession>A0A175YKI7</accession>
<sequence>MSPPHQFIFTNYSMQLNVAFINIAPTRARENYNHAIVGILGIAVTVLLSALQLKYQAGTDSAFQDHPRAMVFAIASFLVFCLVCDLEQYFRSTHNSAAFATVLHQILRLFGFISLASLAFVIFSPSTSSRTSLIVYLIFPGFFSARLVLHWIQNRKLRGNRGACNFHNSDPHFVDSDYLSYIDTLPVYHRAPANLV</sequence>
<feature type="transmembrane region" description="Helical" evidence="1">
    <location>
        <begin position="106"/>
        <end position="127"/>
    </location>
</feature>
<evidence type="ECO:0000256" key="1">
    <source>
        <dbReference type="SAM" id="Phobius"/>
    </source>
</evidence>
<feature type="transmembrane region" description="Helical" evidence="1">
    <location>
        <begin position="36"/>
        <end position="55"/>
    </location>
</feature>
<dbReference type="PANTHER" id="PTHR34115:SF5">
    <property type="entry name" value="PROTEIN, PUTATIVE-RELATED"/>
    <property type="match status" value="1"/>
</dbReference>